<proteinExistence type="inferred from homology"/>
<reference evidence="3" key="1">
    <citation type="submission" date="2011-12" db="EMBL/GenBank/DDBJ databases">
        <title>Complete sequence of Clostridium clariflavum DSM 19732.</title>
        <authorList>
            <consortium name="US DOE Joint Genome Institute"/>
            <person name="Lucas S."/>
            <person name="Han J."/>
            <person name="Lapidus A."/>
            <person name="Cheng J.-F."/>
            <person name="Goodwin L."/>
            <person name="Pitluck S."/>
            <person name="Peters L."/>
            <person name="Teshima H."/>
            <person name="Detter J.C."/>
            <person name="Han C."/>
            <person name="Tapia R."/>
            <person name="Land M."/>
            <person name="Hauser L."/>
            <person name="Kyrpides N."/>
            <person name="Ivanova N."/>
            <person name="Pagani I."/>
            <person name="Kitzmiller T."/>
            <person name="Lynd L."/>
            <person name="Izquierdo J."/>
            <person name="Woyke T."/>
        </authorList>
    </citation>
    <scope>NUCLEOTIDE SEQUENCE [LARGE SCALE GENOMIC DNA]</scope>
    <source>
        <strain evidence="3">DSM 19732 / NBRC 101661 / EBR45</strain>
    </source>
</reference>
<dbReference type="AlphaFoldDB" id="G8LSC2"/>
<sequence length="159" mass="18850">MKYKIRQKMFSLGDKFTIRDEEDRDVFIVKSQLLSIGKKLRIFDLDGNEVCYIEQQLFKFMPQYNIYINGEMVAHIKKKFALFKNDFEIVSNKANYYVEGDFIAYDFKIFNDRKLIGQVSKKFFSLTDTYGVEVDEDEDRVLVFALVIVIDMVCHDDDK</sequence>
<keyword evidence="3" id="KW-1185">Reference proteome</keyword>
<dbReference type="STRING" id="720554.Clocl_0459"/>
<gene>
    <name evidence="2" type="ordered locus">Clocl_0459</name>
</gene>
<accession>G8LSC2</accession>
<dbReference type="PANTHER" id="PTHR31087:SF161">
    <property type="entry name" value="TUBBY C 2 FAMILY PROTEIN"/>
    <property type="match status" value="1"/>
</dbReference>
<dbReference type="HOGENOM" id="CLU_108507_1_0_9"/>
<reference evidence="2 3" key="2">
    <citation type="journal article" date="2012" name="Stand. Genomic Sci.">
        <title>Complete Genome Sequence of Clostridium clariflavum DSM 19732.</title>
        <authorList>
            <person name="Izquierdo J.A."/>
            <person name="Goodwin L."/>
            <person name="Davenport K.W."/>
            <person name="Teshima H."/>
            <person name="Bruce D."/>
            <person name="Detter C."/>
            <person name="Tapia R."/>
            <person name="Han S."/>
            <person name="Land M."/>
            <person name="Hauser L."/>
            <person name="Jeffries C.D."/>
            <person name="Han J."/>
            <person name="Pitluck S."/>
            <person name="Nolan M."/>
            <person name="Chen A."/>
            <person name="Huntemann M."/>
            <person name="Mavromatis K."/>
            <person name="Mikhailova N."/>
            <person name="Liolios K."/>
            <person name="Woyke T."/>
            <person name="Lynd L.R."/>
        </authorList>
    </citation>
    <scope>NUCLEOTIDE SEQUENCE [LARGE SCALE GENOMIC DNA]</scope>
    <source>
        <strain evidence="3">DSM 19732 / NBRC 101661 / EBR45</strain>
    </source>
</reference>
<evidence type="ECO:0000256" key="1">
    <source>
        <dbReference type="ARBA" id="ARBA00005437"/>
    </source>
</evidence>
<dbReference type="InterPro" id="IPR025659">
    <property type="entry name" value="Tubby-like_C"/>
</dbReference>
<dbReference type="KEGG" id="ccl:Clocl_0459"/>
<evidence type="ECO:0008006" key="4">
    <source>
        <dbReference type="Google" id="ProtNLM"/>
    </source>
</evidence>
<dbReference type="eggNOG" id="COG4894">
    <property type="taxonomic scope" value="Bacteria"/>
</dbReference>
<dbReference type="Gene3D" id="2.40.160.200">
    <property type="entry name" value="LURP1-related"/>
    <property type="match status" value="1"/>
</dbReference>
<dbReference type="PANTHER" id="PTHR31087">
    <property type="match status" value="1"/>
</dbReference>
<dbReference type="InterPro" id="IPR007612">
    <property type="entry name" value="LOR"/>
</dbReference>
<evidence type="ECO:0000313" key="2">
    <source>
        <dbReference type="EMBL" id="AEV67183.1"/>
    </source>
</evidence>
<protein>
    <recommendedName>
        <fullName evidence="4">Tubby C 2</fullName>
    </recommendedName>
</protein>
<dbReference type="SUPFAM" id="SSF54518">
    <property type="entry name" value="Tubby C-terminal domain-like"/>
    <property type="match status" value="1"/>
</dbReference>
<dbReference type="EMBL" id="CP003065">
    <property type="protein sequence ID" value="AEV67183.1"/>
    <property type="molecule type" value="Genomic_DNA"/>
</dbReference>
<dbReference type="RefSeq" id="WP_014253815.1">
    <property type="nucleotide sequence ID" value="NC_016627.1"/>
</dbReference>
<evidence type="ECO:0000313" key="3">
    <source>
        <dbReference type="Proteomes" id="UP000005435"/>
    </source>
</evidence>
<dbReference type="Proteomes" id="UP000005435">
    <property type="component" value="Chromosome"/>
</dbReference>
<comment type="similarity">
    <text evidence="1">Belongs to the LOR family.</text>
</comment>
<organism evidence="2 3">
    <name type="scientific">Acetivibrio clariflavus (strain DSM 19732 / NBRC 101661 / EBR45)</name>
    <name type="common">Clostridium clariflavum</name>
    <dbReference type="NCBI Taxonomy" id="720554"/>
    <lineage>
        <taxon>Bacteria</taxon>
        <taxon>Bacillati</taxon>
        <taxon>Bacillota</taxon>
        <taxon>Clostridia</taxon>
        <taxon>Eubacteriales</taxon>
        <taxon>Oscillospiraceae</taxon>
        <taxon>Acetivibrio</taxon>
    </lineage>
</organism>
<dbReference type="OrthoDB" id="652307at2"/>
<dbReference type="InterPro" id="IPR038595">
    <property type="entry name" value="LOR_sf"/>
</dbReference>
<dbReference type="Pfam" id="PF04525">
    <property type="entry name" value="LOR"/>
    <property type="match status" value="1"/>
</dbReference>
<name>G8LSC2_ACECE</name>